<keyword evidence="2" id="KW-1185">Reference proteome</keyword>
<dbReference type="InParanoid" id="A0A3Q7GIY9"/>
<name>A0A3Q7GIY9_SOLLC</name>
<evidence type="ECO:0000313" key="1">
    <source>
        <dbReference type="EnsemblPlants" id="Solyc05g040065.1.1"/>
    </source>
</evidence>
<reference evidence="1" key="1">
    <citation type="journal article" date="2012" name="Nature">
        <title>The tomato genome sequence provides insights into fleshy fruit evolution.</title>
        <authorList>
            <consortium name="Tomato Genome Consortium"/>
        </authorList>
    </citation>
    <scope>NUCLEOTIDE SEQUENCE [LARGE SCALE GENOMIC DNA]</scope>
    <source>
        <strain evidence="1">cv. Heinz 1706</strain>
    </source>
</reference>
<protein>
    <recommendedName>
        <fullName evidence="3">Reverse transcriptase Ty1/copia-type domain-containing protein</fullName>
    </recommendedName>
</protein>
<sequence>MGNQGSKKISSDYCVFVQQNSDDDFIILLLYGDDMLIVGKNTSKIDELKKELYVDVIGYLDNEKPTTGYLFTLLGGAISWQSKLQKCVALSTAEAEYIAATEAAKEMIWLKLAITLADSMIECRIPAELKMKGKSLVDSIQASSCKKRRIMINVHGNA</sequence>
<dbReference type="CDD" id="cd09272">
    <property type="entry name" value="RNase_HI_RT_Ty1"/>
    <property type="match status" value="1"/>
</dbReference>
<reference evidence="1" key="2">
    <citation type="submission" date="2019-01" db="UniProtKB">
        <authorList>
            <consortium name="EnsemblPlants"/>
        </authorList>
    </citation>
    <scope>IDENTIFICATION</scope>
    <source>
        <strain evidence="1">cv. Heinz 1706</strain>
    </source>
</reference>
<evidence type="ECO:0000313" key="2">
    <source>
        <dbReference type="Proteomes" id="UP000004994"/>
    </source>
</evidence>
<accession>A0A3Q7GIY9</accession>
<evidence type="ECO:0008006" key="3">
    <source>
        <dbReference type="Google" id="ProtNLM"/>
    </source>
</evidence>
<dbReference type="PANTHER" id="PTHR11439">
    <property type="entry name" value="GAG-POL-RELATED RETROTRANSPOSON"/>
    <property type="match status" value="1"/>
</dbReference>
<dbReference type="Gramene" id="Solyc05g040065.1.1">
    <property type="protein sequence ID" value="Solyc05g040065.1.1"/>
    <property type="gene ID" value="Solyc05g040065.1"/>
</dbReference>
<dbReference type="EnsemblPlants" id="Solyc05g040065.1.1">
    <property type="protein sequence ID" value="Solyc05g040065.1.1"/>
    <property type="gene ID" value="Solyc05g040065.1"/>
</dbReference>
<dbReference type="PANTHER" id="PTHR11439:SF467">
    <property type="entry name" value="INTEGRASE CATALYTIC DOMAIN-CONTAINING PROTEIN"/>
    <property type="match status" value="1"/>
</dbReference>
<organism evidence="1">
    <name type="scientific">Solanum lycopersicum</name>
    <name type="common">Tomato</name>
    <name type="synonym">Lycopersicon esculentum</name>
    <dbReference type="NCBI Taxonomy" id="4081"/>
    <lineage>
        <taxon>Eukaryota</taxon>
        <taxon>Viridiplantae</taxon>
        <taxon>Streptophyta</taxon>
        <taxon>Embryophyta</taxon>
        <taxon>Tracheophyta</taxon>
        <taxon>Spermatophyta</taxon>
        <taxon>Magnoliopsida</taxon>
        <taxon>eudicotyledons</taxon>
        <taxon>Gunneridae</taxon>
        <taxon>Pentapetalae</taxon>
        <taxon>asterids</taxon>
        <taxon>lamiids</taxon>
        <taxon>Solanales</taxon>
        <taxon>Solanaceae</taxon>
        <taxon>Solanoideae</taxon>
        <taxon>Solaneae</taxon>
        <taxon>Solanum</taxon>
        <taxon>Solanum subgen. Lycopersicon</taxon>
    </lineage>
</organism>
<dbReference type="AlphaFoldDB" id="A0A3Q7GIY9"/>
<dbReference type="Proteomes" id="UP000004994">
    <property type="component" value="Chromosome 5"/>
</dbReference>
<dbReference type="STRING" id="4081.A0A3Q7GIY9"/>
<proteinExistence type="predicted"/>